<gene>
    <name evidence="2" type="ORF">MIND_00265000</name>
</gene>
<accession>A0A8H6WF47</accession>
<evidence type="ECO:0000313" key="3">
    <source>
        <dbReference type="Proteomes" id="UP000636479"/>
    </source>
</evidence>
<feature type="region of interest" description="Disordered" evidence="1">
    <location>
        <begin position="56"/>
        <end position="75"/>
    </location>
</feature>
<feature type="compositionally biased region" description="Polar residues" evidence="1">
    <location>
        <begin position="66"/>
        <end position="75"/>
    </location>
</feature>
<dbReference type="EMBL" id="JACAZF010000002">
    <property type="protein sequence ID" value="KAF7312513.1"/>
    <property type="molecule type" value="Genomic_DNA"/>
</dbReference>
<sequence>MAVGGQGCRLSRGAGDLLSTSPTLHQQLSAYFSDSTPWLARYAELVRARCGELGQSSRVHVHQDQHSNNSPPRYTTSDVMNAVYLNYYTIISRNLKQHRNRRFNDGHRHQYLCQWRWTRITMRDSGRPAILSRVKQKRPWEVMEMDGGEEIDELDDSEEGNGKTTAEHLDKTRHAAGVNVTRSNRCTSRL</sequence>
<organism evidence="2 3">
    <name type="scientific">Mycena indigotica</name>
    <dbReference type="NCBI Taxonomy" id="2126181"/>
    <lineage>
        <taxon>Eukaryota</taxon>
        <taxon>Fungi</taxon>
        <taxon>Dikarya</taxon>
        <taxon>Basidiomycota</taxon>
        <taxon>Agaricomycotina</taxon>
        <taxon>Agaricomycetes</taxon>
        <taxon>Agaricomycetidae</taxon>
        <taxon>Agaricales</taxon>
        <taxon>Marasmiineae</taxon>
        <taxon>Mycenaceae</taxon>
        <taxon>Mycena</taxon>
    </lineage>
</organism>
<proteinExistence type="predicted"/>
<dbReference type="RefSeq" id="XP_037224621.1">
    <property type="nucleotide sequence ID" value="XM_037359526.1"/>
</dbReference>
<feature type="compositionally biased region" description="Acidic residues" evidence="1">
    <location>
        <begin position="147"/>
        <end position="159"/>
    </location>
</feature>
<dbReference type="GeneID" id="59342042"/>
<evidence type="ECO:0000313" key="2">
    <source>
        <dbReference type="EMBL" id="KAF7312513.1"/>
    </source>
</evidence>
<dbReference type="OrthoDB" id="2162994at2759"/>
<dbReference type="AlphaFoldDB" id="A0A8H6WF47"/>
<comment type="caution">
    <text evidence="2">The sequence shown here is derived from an EMBL/GenBank/DDBJ whole genome shotgun (WGS) entry which is preliminary data.</text>
</comment>
<keyword evidence="3" id="KW-1185">Reference proteome</keyword>
<feature type="compositionally biased region" description="Polar residues" evidence="1">
    <location>
        <begin position="180"/>
        <end position="190"/>
    </location>
</feature>
<feature type="region of interest" description="Disordered" evidence="1">
    <location>
        <begin position="147"/>
        <end position="190"/>
    </location>
</feature>
<evidence type="ECO:0000256" key="1">
    <source>
        <dbReference type="SAM" id="MobiDB-lite"/>
    </source>
</evidence>
<dbReference type="Proteomes" id="UP000636479">
    <property type="component" value="Unassembled WGS sequence"/>
</dbReference>
<protein>
    <submittedName>
        <fullName evidence="2">Uncharacterized protein</fullName>
    </submittedName>
</protein>
<reference evidence="2" key="1">
    <citation type="submission" date="2020-05" db="EMBL/GenBank/DDBJ databases">
        <title>Mycena genomes resolve the evolution of fungal bioluminescence.</title>
        <authorList>
            <person name="Tsai I.J."/>
        </authorList>
    </citation>
    <scope>NUCLEOTIDE SEQUENCE</scope>
    <source>
        <strain evidence="2">171206Taipei</strain>
    </source>
</reference>
<name>A0A8H6WF47_9AGAR</name>